<evidence type="ECO:0000313" key="10">
    <source>
        <dbReference type="Proteomes" id="UP000006591"/>
    </source>
</evidence>
<evidence type="ECO:0000256" key="5">
    <source>
        <dbReference type="ARBA" id="ARBA00023004"/>
    </source>
</evidence>
<accession>A0A0E0G2Y2</accession>
<feature type="binding site" description="axial binding residue" evidence="6">
    <location>
        <position position="243"/>
    </location>
    <ligand>
        <name>heme</name>
        <dbReference type="ChEBI" id="CHEBI:30413"/>
    </ligand>
    <ligandPart>
        <name>Fe</name>
        <dbReference type="ChEBI" id="CHEBI:18248"/>
    </ligandPart>
</feature>
<dbReference type="PANTHER" id="PTHR47955">
    <property type="entry name" value="CYTOCHROME P450 FAMILY 71 PROTEIN"/>
    <property type="match status" value="1"/>
</dbReference>
<reference evidence="9" key="2">
    <citation type="submission" date="2018-04" db="EMBL/GenBank/DDBJ databases">
        <title>OnivRS2 (Oryza nivara Reference Sequence Version 2).</title>
        <authorList>
            <person name="Zhang J."/>
            <person name="Kudrna D."/>
            <person name="Lee S."/>
            <person name="Talag J."/>
            <person name="Rajasekar S."/>
            <person name="Welchert J."/>
            <person name="Hsing Y.-I."/>
            <person name="Wing R.A."/>
        </authorList>
    </citation>
    <scope>NUCLEOTIDE SEQUENCE [LARGE SCALE GENOMIC DNA]</scope>
    <source>
        <strain evidence="9">SL10</strain>
    </source>
</reference>
<dbReference type="Proteomes" id="UP000006591">
    <property type="component" value="Chromosome 2"/>
</dbReference>
<evidence type="ECO:0000256" key="6">
    <source>
        <dbReference type="PIRSR" id="PIRSR602403-1"/>
    </source>
</evidence>
<dbReference type="InterPro" id="IPR001128">
    <property type="entry name" value="Cyt_P450"/>
</dbReference>
<dbReference type="STRING" id="4536.A0A0E0G2Y2"/>
<dbReference type="OMA" id="CNYSTIN"/>
<dbReference type="EnsemblPlants" id="ONIVA02G08090.1">
    <property type="protein sequence ID" value="ONIVA02G08090.1"/>
    <property type="gene ID" value="ONIVA02G08090"/>
</dbReference>
<dbReference type="HOGENOM" id="CLU_001570_4_1_1"/>
<evidence type="ECO:0000256" key="3">
    <source>
        <dbReference type="ARBA" id="ARBA00022723"/>
    </source>
</evidence>
<dbReference type="AlphaFoldDB" id="A0A0E0G2Y2"/>
<dbReference type="GO" id="GO:0020037">
    <property type="term" value="F:heme binding"/>
    <property type="evidence" value="ECO:0007669"/>
    <property type="project" value="InterPro"/>
</dbReference>
<dbReference type="GO" id="GO:0016705">
    <property type="term" value="F:oxidoreductase activity, acting on paired donors, with incorporation or reduction of molecular oxygen"/>
    <property type="evidence" value="ECO:0007669"/>
    <property type="project" value="InterPro"/>
</dbReference>
<keyword evidence="3 6" id="KW-0479">Metal-binding</keyword>
<dbReference type="Pfam" id="PF00067">
    <property type="entry name" value="p450"/>
    <property type="match status" value="3"/>
</dbReference>
<sequence length="324" mass="35801">MDHVLACVGILVAFTPLFLLAVLPLKLTNGGDGLPPGPWRLPVIGSMHHLMGESLVHRAMADLARRLDAPLMYLKLGEVPVVLASSPCAAREIMRVHDVAFASRPLSPTVRRMRPPGDGSSARSASSSCSARAASGRSAASGRRRWPASWARSGGSETSATVIQWAMSELMKNPRVMRKVQAELRDKLAGKPRVTEDDLSDLKDPNYWDDAEVFRLERFANSTIDFKGMDMEFIPFGAGRRMCPGLAFAEAIMDLLFSTLLFHFDWELPCGMTASELDMIEEMALTVRRKNDLHLRPILRVPQTQTSSALLFCERAQTSSVFLF</sequence>
<evidence type="ECO:0000256" key="4">
    <source>
        <dbReference type="ARBA" id="ARBA00023002"/>
    </source>
</evidence>
<dbReference type="PRINTS" id="PR00385">
    <property type="entry name" value="P450"/>
</dbReference>
<dbReference type="PRINTS" id="PR00465">
    <property type="entry name" value="EP450IV"/>
</dbReference>
<evidence type="ECO:0000256" key="8">
    <source>
        <dbReference type="SAM" id="MobiDB-lite"/>
    </source>
</evidence>
<dbReference type="PANTHER" id="PTHR47955:SF8">
    <property type="entry name" value="CYTOCHROME P450 71D11-LIKE"/>
    <property type="match status" value="1"/>
</dbReference>
<name>A0A0E0G2Y2_ORYNI</name>
<dbReference type="GO" id="GO:0005506">
    <property type="term" value="F:iron ion binding"/>
    <property type="evidence" value="ECO:0007669"/>
    <property type="project" value="InterPro"/>
</dbReference>
<dbReference type="Gramene" id="ONIVA02G08090.1">
    <property type="protein sequence ID" value="ONIVA02G08090.1"/>
    <property type="gene ID" value="ONIVA02G08090"/>
</dbReference>
<keyword evidence="10" id="KW-1185">Reference proteome</keyword>
<dbReference type="PROSITE" id="PS00086">
    <property type="entry name" value="CYTOCHROME_P450"/>
    <property type="match status" value="1"/>
</dbReference>
<keyword evidence="5 6" id="KW-0408">Iron</keyword>
<reference evidence="9" key="1">
    <citation type="submission" date="2015-04" db="UniProtKB">
        <authorList>
            <consortium name="EnsemblPlants"/>
        </authorList>
    </citation>
    <scope>IDENTIFICATION</scope>
    <source>
        <strain evidence="9">SL10</strain>
    </source>
</reference>
<keyword evidence="4 7" id="KW-0560">Oxidoreductase</keyword>
<keyword evidence="2 6" id="KW-0349">Heme</keyword>
<dbReference type="InterPro" id="IPR002403">
    <property type="entry name" value="Cyt_P450_E_grp-IV"/>
</dbReference>
<dbReference type="Gene3D" id="1.10.630.10">
    <property type="entry name" value="Cytochrome P450"/>
    <property type="match status" value="3"/>
</dbReference>
<comment type="similarity">
    <text evidence="1 7">Belongs to the cytochrome P450 family.</text>
</comment>
<protein>
    <submittedName>
        <fullName evidence="9">Uncharacterized protein</fullName>
    </submittedName>
</protein>
<evidence type="ECO:0000256" key="1">
    <source>
        <dbReference type="ARBA" id="ARBA00010617"/>
    </source>
</evidence>
<comment type="cofactor">
    <cofactor evidence="6">
        <name>heme</name>
        <dbReference type="ChEBI" id="CHEBI:30413"/>
    </cofactor>
</comment>
<dbReference type="FunFam" id="1.10.630.10:FF:000146">
    <property type="entry name" value="Os06g0641800 protein"/>
    <property type="match status" value="1"/>
</dbReference>
<feature type="compositionally biased region" description="Low complexity" evidence="8">
    <location>
        <begin position="119"/>
        <end position="154"/>
    </location>
</feature>
<dbReference type="InterPro" id="IPR017972">
    <property type="entry name" value="Cyt_P450_CS"/>
</dbReference>
<dbReference type="SUPFAM" id="SSF48264">
    <property type="entry name" value="Cytochrome P450"/>
    <property type="match status" value="2"/>
</dbReference>
<evidence type="ECO:0000256" key="2">
    <source>
        <dbReference type="ARBA" id="ARBA00022617"/>
    </source>
</evidence>
<dbReference type="InterPro" id="IPR036396">
    <property type="entry name" value="Cyt_P450_sf"/>
</dbReference>
<proteinExistence type="inferred from homology"/>
<dbReference type="eggNOG" id="KOG0156">
    <property type="taxonomic scope" value="Eukaryota"/>
</dbReference>
<evidence type="ECO:0000256" key="7">
    <source>
        <dbReference type="RuleBase" id="RU000461"/>
    </source>
</evidence>
<evidence type="ECO:0000313" key="9">
    <source>
        <dbReference type="EnsemblPlants" id="ONIVA02G08090.1"/>
    </source>
</evidence>
<organism evidence="9">
    <name type="scientific">Oryza nivara</name>
    <name type="common">Indian wild rice</name>
    <name type="synonym">Oryza sativa f. spontanea</name>
    <dbReference type="NCBI Taxonomy" id="4536"/>
    <lineage>
        <taxon>Eukaryota</taxon>
        <taxon>Viridiplantae</taxon>
        <taxon>Streptophyta</taxon>
        <taxon>Embryophyta</taxon>
        <taxon>Tracheophyta</taxon>
        <taxon>Spermatophyta</taxon>
        <taxon>Magnoliopsida</taxon>
        <taxon>Liliopsida</taxon>
        <taxon>Poales</taxon>
        <taxon>Poaceae</taxon>
        <taxon>BOP clade</taxon>
        <taxon>Oryzoideae</taxon>
        <taxon>Oryzeae</taxon>
        <taxon>Oryzinae</taxon>
        <taxon>Oryza</taxon>
    </lineage>
</organism>
<dbReference type="GO" id="GO:0004497">
    <property type="term" value="F:monooxygenase activity"/>
    <property type="evidence" value="ECO:0007669"/>
    <property type="project" value="UniProtKB-KW"/>
</dbReference>
<feature type="region of interest" description="Disordered" evidence="8">
    <location>
        <begin position="107"/>
        <end position="154"/>
    </location>
</feature>
<keyword evidence="7" id="KW-0503">Monooxygenase</keyword>